<gene>
    <name evidence="5" type="ORF">HNR67_006104</name>
</gene>
<dbReference type="PRINTS" id="PR00320">
    <property type="entry name" value="GPROTEINBRPT"/>
</dbReference>
<dbReference type="PANTHER" id="PTHR19848">
    <property type="entry name" value="WD40 REPEAT PROTEIN"/>
    <property type="match status" value="1"/>
</dbReference>
<evidence type="ECO:0000256" key="3">
    <source>
        <dbReference type="PROSITE-ProRule" id="PRU00221"/>
    </source>
</evidence>
<dbReference type="InterPro" id="IPR002372">
    <property type="entry name" value="PQQ_rpt_dom"/>
</dbReference>
<feature type="repeat" description="WD" evidence="3">
    <location>
        <begin position="239"/>
        <end position="273"/>
    </location>
</feature>
<evidence type="ECO:0000259" key="4">
    <source>
        <dbReference type="Pfam" id="PF13360"/>
    </source>
</evidence>
<dbReference type="InterPro" id="IPR001680">
    <property type="entry name" value="WD40_rpt"/>
</dbReference>
<dbReference type="Gene3D" id="2.130.10.10">
    <property type="entry name" value="YVTN repeat-like/Quinoprotein amine dehydrogenase"/>
    <property type="match status" value="5"/>
</dbReference>
<dbReference type="Proteomes" id="UP000533598">
    <property type="component" value="Unassembled WGS sequence"/>
</dbReference>
<dbReference type="InterPro" id="IPR015943">
    <property type="entry name" value="WD40/YVTN_repeat-like_dom_sf"/>
</dbReference>
<dbReference type="RefSeq" id="WP_185005668.1">
    <property type="nucleotide sequence ID" value="NZ_BAAAUI010000017.1"/>
</dbReference>
<dbReference type="InterPro" id="IPR036322">
    <property type="entry name" value="WD40_repeat_dom_sf"/>
</dbReference>
<dbReference type="SUPFAM" id="SSF50978">
    <property type="entry name" value="WD40 repeat-like"/>
    <property type="match status" value="1"/>
</dbReference>
<evidence type="ECO:0000313" key="6">
    <source>
        <dbReference type="Proteomes" id="UP000533598"/>
    </source>
</evidence>
<feature type="domain" description="Pyrrolo-quinoline quinone repeat" evidence="4">
    <location>
        <begin position="614"/>
        <end position="761"/>
    </location>
</feature>
<evidence type="ECO:0000313" key="5">
    <source>
        <dbReference type="EMBL" id="MBB4679986.1"/>
    </source>
</evidence>
<dbReference type="Pfam" id="PF00400">
    <property type="entry name" value="WD40"/>
    <property type="match status" value="4"/>
</dbReference>
<feature type="repeat" description="WD" evidence="3">
    <location>
        <begin position="342"/>
        <end position="386"/>
    </location>
</feature>
<feature type="repeat" description="WD" evidence="3">
    <location>
        <begin position="437"/>
        <end position="481"/>
    </location>
</feature>
<proteinExistence type="predicted"/>
<sequence>MTDEEADWSGRLDRLLTEPGFLAAASVPALLRRRQHTTDPATLTTLAAVELAANAWHSDADRLDALHVAALKVGHHPLADRLRRPNGWHARNALWRGTPHLVVEHSSAYPHPLAAVPMPDGSMLLASTGAGYVVRLRDVSTGEPRAELRGHTGTVQALTSLVLPDGTLVLASAGEDCLRLWHPATGEPHSRFAYPPGVDKVYDLAVLPMPDGTVLLAGGGPGQAVRLWDPATGELRAELLGHTNTVWALAVLPMPDGRTLLASGGDDGVLLWDPVTATRCDLRFPLPQFNRVYALTALPMPDGTVLLAGAGHDYHGNPMLSFSEPCVVRLWDPVTGELRRERHGHLGPVRSLTAVRAPGGGMLLASAGEDRAVRLWDPATGTEHSALEGHPGRVHTLAAVPTADGGTLLATAGEDSFVLRSAVRLWDLAAGGPRGTGIGHTGEVRALAALPMPDGSTLLASGGADHVVRLWDPVTGEPHRELPGHELPVAALITMPMPDGGTALLSSDSRTVRRWDLDSGTAETVAHVSRKEDGGHEQAVLVLPDGTRLLARGACQIRDGYDYDDDSMDKYEKYVDLLEVGNPAFDGEYSYELNGHNTENIGALAIVPVPDGVPLIASAEDDGIRLWHPVSGELVRRLDHRDVHALALVPGPDGGTLLAAAAGSQVRLWDPLTGLPHNEFSVPEHSIWAFVAVPAPDGGTLLATAGQDRVVRLWDAATGELRRELTGHTAGVHALTTLTLADGTVLLASGSAHGEIIVWERGSADDTAG</sequence>
<name>A0A7W7FV32_9PSEU</name>
<reference evidence="5 6" key="1">
    <citation type="submission" date="2020-08" db="EMBL/GenBank/DDBJ databases">
        <title>Sequencing the genomes of 1000 actinobacteria strains.</title>
        <authorList>
            <person name="Klenk H.-P."/>
        </authorList>
    </citation>
    <scope>NUCLEOTIDE SEQUENCE [LARGE SCALE GENOMIC DNA]</scope>
    <source>
        <strain evidence="5 6">DSM 44230</strain>
    </source>
</reference>
<feature type="repeat" description="WD" evidence="3">
    <location>
        <begin position="699"/>
        <end position="724"/>
    </location>
</feature>
<dbReference type="EMBL" id="JACHMH010000001">
    <property type="protein sequence ID" value="MBB4679986.1"/>
    <property type="molecule type" value="Genomic_DNA"/>
</dbReference>
<dbReference type="SUPFAM" id="SSF50998">
    <property type="entry name" value="Quinoprotein alcohol dehydrogenase-like"/>
    <property type="match status" value="1"/>
</dbReference>
<dbReference type="PANTHER" id="PTHR19848:SF8">
    <property type="entry name" value="F-BOX AND WD REPEAT DOMAIN CONTAINING 7"/>
    <property type="match status" value="1"/>
</dbReference>
<accession>A0A7W7FV32</accession>
<dbReference type="AlphaFoldDB" id="A0A7W7FV32"/>
<dbReference type="CDD" id="cd00200">
    <property type="entry name" value="WD40"/>
    <property type="match status" value="2"/>
</dbReference>
<keyword evidence="6" id="KW-1185">Reference proteome</keyword>
<dbReference type="InterPro" id="IPR011047">
    <property type="entry name" value="Quinoprotein_ADH-like_sf"/>
</dbReference>
<dbReference type="InterPro" id="IPR019775">
    <property type="entry name" value="WD40_repeat_CS"/>
</dbReference>
<evidence type="ECO:0000256" key="2">
    <source>
        <dbReference type="ARBA" id="ARBA00022737"/>
    </source>
</evidence>
<dbReference type="InterPro" id="IPR020472">
    <property type="entry name" value="WD40_PAC1"/>
</dbReference>
<dbReference type="Pfam" id="PF13360">
    <property type="entry name" value="PQQ_2"/>
    <property type="match status" value="1"/>
</dbReference>
<evidence type="ECO:0000256" key="1">
    <source>
        <dbReference type="ARBA" id="ARBA00022574"/>
    </source>
</evidence>
<comment type="caution">
    <text evidence="5">The sequence shown here is derived from an EMBL/GenBank/DDBJ whole genome shotgun (WGS) entry which is preliminary data.</text>
</comment>
<dbReference type="PROSITE" id="PS50294">
    <property type="entry name" value="WD_REPEATS_REGION"/>
    <property type="match status" value="1"/>
</dbReference>
<dbReference type="SMART" id="SM00320">
    <property type="entry name" value="WD40"/>
    <property type="match status" value="11"/>
</dbReference>
<keyword evidence="1 3" id="KW-0853">WD repeat</keyword>
<keyword evidence="2" id="KW-0677">Repeat</keyword>
<dbReference type="PROSITE" id="PS50082">
    <property type="entry name" value="WD_REPEATS_2"/>
    <property type="match status" value="4"/>
</dbReference>
<dbReference type="PROSITE" id="PS00678">
    <property type="entry name" value="WD_REPEATS_1"/>
    <property type="match status" value="1"/>
</dbReference>
<protein>
    <submittedName>
        <fullName evidence="5">WD40 repeat protein</fullName>
    </submittedName>
</protein>
<organism evidence="5 6">
    <name type="scientific">Crossiella cryophila</name>
    <dbReference type="NCBI Taxonomy" id="43355"/>
    <lineage>
        <taxon>Bacteria</taxon>
        <taxon>Bacillati</taxon>
        <taxon>Actinomycetota</taxon>
        <taxon>Actinomycetes</taxon>
        <taxon>Pseudonocardiales</taxon>
        <taxon>Pseudonocardiaceae</taxon>
        <taxon>Crossiella</taxon>
    </lineage>
</organism>